<evidence type="ECO:0000256" key="2">
    <source>
        <dbReference type="ARBA" id="ARBA00004370"/>
    </source>
</evidence>
<dbReference type="InterPro" id="IPR006311">
    <property type="entry name" value="TAT_signal"/>
</dbReference>
<dbReference type="Gene3D" id="3.30.450.20">
    <property type="entry name" value="PAS domain"/>
    <property type="match status" value="1"/>
</dbReference>
<dbReference type="Gene3D" id="3.30.450.350">
    <property type="entry name" value="CHASE domain"/>
    <property type="match status" value="1"/>
</dbReference>
<dbReference type="InterPro" id="IPR004358">
    <property type="entry name" value="Sig_transdc_His_kin-like_C"/>
</dbReference>
<keyword evidence="8 10" id="KW-1133">Transmembrane helix</keyword>
<dbReference type="Gene3D" id="3.30.565.10">
    <property type="entry name" value="Histidine kinase-like ATPase, C-terminal domain"/>
    <property type="match status" value="1"/>
</dbReference>
<keyword evidence="7" id="KW-0418">Kinase</keyword>
<keyword evidence="6 10" id="KW-0812">Transmembrane</keyword>
<dbReference type="InterPro" id="IPR000014">
    <property type="entry name" value="PAS"/>
</dbReference>
<dbReference type="InterPro" id="IPR013767">
    <property type="entry name" value="PAS_fold"/>
</dbReference>
<dbReference type="FunFam" id="3.30.565.10:FF:000006">
    <property type="entry name" value="Sensor histidine kinase WalK"/>
    <property type="match status" value="1"/>
</dbReference>
<accession>A0A4R6YS36</accession>
<feature type="transmembrane region" description="Helical" evidence="10">
    <location>
        <begin position="201"/>
        <end position="219"/>
    </location>
</feature>
<evidence type="ECO:0000256" key="9">
    <source>
        <dbReference type="ARBA" id="ARBA00023136"/>
    </source>
</evidence>
<dbReference type="SUPFAM" id="SSF55874">
    <property type="entry name" value="ATPase domain of HSP90 chaperone/DNA topoisomerase II/histidine kinase"/>
    <property type="match status" value="1"/>
</dbReference>
<evidence type="ECO:0000259" key="14">
    <source>
        <dbReference type="PROSITE" id="PS50839"/>
    </source>
</evidence>
<dbReference type="GO" id="GO:0006355">
    <property type="term" value="P:regulation of DNA-templated transcription"/>
    <property type="evidence" value="ECO:0007669"/>
    <property type="project" value="InterPro"/>
</dbReference>
<feature type="transmembrane region" description="Helical" evidence="10">
    <location>
        <begin position="33"/>
        <end position="52"/>
    </location>
</feature>
<dbReference type="GO" id="GO:0005886">
    <property type="term" value="C:plasma membrane"/>
    <property type="evidence" value="ECO:0007669"/>
    <property type="project" value="UniProtKB-ARBA"/>
</dbReference>
<keyword evidence="4" id="KW-0597">Phosphoprotein</keyword>
<comment type="subcellular location">
    <subcellularLocation>
        <location evidence="2">Membrane</location>
    </subcellularLocation>
</comment>
<dbReference type="PROSITE" id="PS50113">
    <property type="entry name" value="PAC"/>
    <property type="match status" value="1"/>
</dbReference>
<evidence type="ECO:0000256" key="10">
    <source>
        <dbReference type="SAM" id="Phobius"/>
    </source>
</evidence>
<feature type="transmembrane region" description="Helical" evidence="10">
    <location>
        <begin position="495"/>
        <end position="514"/>
    </location>
</feature>
<dbReference type="InterPro" id="IPR000700">
    <property type="entry name" value="PAS-assoc_C"/>
</dbReference>
<dbReference type="Pfam" id="PF02518">
    <property type="entry name" value="HATPase_c"/>
    <property type="match status" value="1"/>
</dbReference>
<keyword evidence="5" id="KW-0808">Transferase</keyword>
<dbReference type="PROSITE" id="PS50109">
    <property type="entry name" value="HIS_KIN"/>
    <property type="match status" value="1"/>
</dbReference>
<dbReference type="PANTHER" id="PTHR43304:SF1">
    <property type="entry name" value="PAC DOMAIN-CONTAINING PROTEIN"/>
    <property type="match status" value="1"/>
</dbReference>
<evidence type="ECO:0000256" key="6">
    <source>
        <dbReference type="ARBA" id="ARBA00022692"/>
    </source>
</evidence>
<dbReference type="PROSITE" id="PS50112">
    <property type="entry name" value="PAS"/>
    <property type="match status" value="1"/>
</dbReference>
<evidence type="ECO:0000259" key="11">
    <source>
        <dbReference type="PROSITE" id="PS50109"/>
    </source>
</evidence>
<dbReference type="InterPro" id="IPR006189">
    <property type="entry name" value="CHASE_dom"/>
</dbReference>
<dbReference type="NCBIfam" id="TIGR00229">
    <property type="entry name" value="sensory_box"/>
    <property type="match status" value="1"/>
</dbReference>
<dbReference type="SUPFAM" id="SSF47384">
    <property type="entry name" value="Homodimeric domain of signal transducing histidine kinase"/>
    <property type="match status" value="1"/>
</dbReference>
<feature type="transmembrane region" description="Helical" evidence="10">
    <location>
        <begin position="59"/>
        <end position="77"/>
    </location>
</feature>
<dbReference type="OrthoDB" id="9808408at2"/>
<dbReference type="EC" id="2.7.13.3" evidence="3"/>
<organism evidence="15 16">
    <name type="scientific">Tahibacter aquaticus</name>
    <dbReference type="NCBI Taxonomy" id="520092"/>
    <lineage>
        <taxon>Bacteria</taxon>
        <taxon>Pseudomonadati</taxon>
        <taxon>Pseudomonadota</taxon>
        <taxon>Gammaproteobacteria</taxon>
        <taxon>Lysobacterales</taxon>
        <taxon>Rhodanobacteraceae</taxon>
        <taxon>Tahibacter</taxon>
    </lineage>
</organism>
<dbReference type="Proteomes" id="UP000295293">
    <property type="component" value="Unassembled WGS sequence"/>
</dbReference>
<feature type="domain" description="Histidine kinase" evidence="11">
    <location>
        <begin position="680"/>
        <end position="893"/>
    </location>
</feature>
<dbReference type="PROSITE" id="PS51257">
    <property type="entry name" value="PROKAR_LIPOPROTEIN"/>
    <property type="match status" value="1"/>
</dbReference>
<dbReference type="InterPro" id="IPR003661">
    <property type="entry name" value="HisK_dim/P_dom"/>
</dbReference>
<comment type="catalytic activity">
    <reaction evidence="1">
        <text>ATP + protein L-histidine = ADP + protein N-phospho-L-histidine.</text>
        <dbReference type="EC" id="2.7.13.3"/>
    </reaction>
</comment>
<feature type="domain" description="PAS" evidence="12">
    <location>
        <begin position="535"/>
        <end position="605"/>
    </location>
</feature>
<evidence type="ECO:0000313" key="16">
    <source>
        <dbReference type="Proteomes" id="UP000295293"/>
    </source>
</evidence>
<evidence type="ECO:0000256" key="4">
    <source>
        <dbReference type="ARBA" id="ARBA00022553"/>
    </source>
</evidence>
<dbReference type="PROSITE" id="PS51318">
    <property type="entry name" value="TAT"/>
    <property type="match status" value="1"/>
</dbReference>
<keyword evidence="16" id="KW-1185">Reference proteome</keyword>
<feature type="transmembrane region" description="Helical" evidence="10">
    <location>
        <begin position="154"/>
        <end position="180"/>
    </location>
</feature>
<dbReference type="RefSeq" id="WP_133820170.1">
    <property type="nucleotide sequence ID" value="NZ_SNZH01000012.1"/>
</dbReference>
<evidence type="ECO:0000256" key="1">
    <source>
        <dbReference type="ARBA" id="ARBA00000085"/>
    </source>
</evidence>
<keyword evidence="9 10" id="KW-0472">Membrane</keyword>
<dbReference type="Pfam" id="PF03924">
    <property type="entry name" value="CHASE"/>
    <property type="match status" value="1"/>
</dbReference>
<dbReference type="InterPro" id="IPR003594">
    <property type="entry name" value="HATPase_dom"/>
</dbReference>
<sequence length="896" mass="96853">MSRRERRVLAGALAALACALAGAGLNLAGADAWAPTWPALLALGLLALAILAQRYRHRLATLALSLPVLLLGIAGALAAAHGRREVWSGQLAHLQDLPANSAAGLAAVALALILGTRRRGGMLTELAVIALAAAAVALGIFGLFGRLLGIAPGLGWGAVSSVSVPTGIGLVLCGISVLLLRTRGVGSDDDAAPSQEGLLPAFLVLAIALGATALAWRLSVDSAAAAQRTRFEHQLQQLGAAVQSRLLGYVDVLRGAQGLFAASVQVDADEWRRYWDRMDLSARYPGIDAMGYAQRVAPEDRTAYEAQLAARIRPDLRIWPIPGDVAFPVTFAEPPSARNMGQVGFDLASEPLRRSALLLALATDEPVLSGRLELGSNGSVQSGFLVFVPLRQGKRDEDPPSRTFGVAYFAFRAQDWMQPTGAEFRDGLHVRLYDGEQEQALHLLYADAPAAGGTARQAAMYSGSQAITVAGRRWTVFAQTTPDFFRANASTLPRWVLLGGLSCSVLLFAIAWLLSGTRARAERAAQRMTGELRRSQQAWQALTDTANDAIVAAGSDGRIRYVNAATERCFGYDAAALLGQELSVLIPERYREAHRQGMAGFLAGGAPRIIGHSVELAGLRRDGTEFPLEISLGHWRSGDEDNFTAIVRDISRRRAAEQVQETQRRELARSNMDLEQFAYVASHDLQEPLRMVASYVQLLARRYKGRLDQDADDFIGYAVDGALRMQRLIDDLLAYSRVVTRADAERDIDAGECLAVALRNLAARIRETSAQIQAGPLPLVHMDPSQLSQLLQNLVGNALKFCADASPQIDIDAQREDAFWHFRVKDNGIGLDPQYAERIFVIFQRLHGRQQYSGTGIGLAICKKIVERAGGRIWVESQPGQGATFHFTLPVVEKPT</sequence>
<evidence type="ECO:0000313" key="15">
    <source>
        <dbReference type="EMBL" id="TDR40803.1"/>
    </source>
</evidence>
<proteinExistence type="predicted"/>
<comment type="caution">
    <text evidence="15">The sequence shown here is derived from an EMBL/GenBank/DDBJ whole genome shotgun (WGS) entry which is preliminary data.</text>
</comment>
<evidence type="ECO:0000256" key="8">
    <source>
        <dbReference type="ARBA" id="ARBA00022989"/>
    </source>
</evidence>
<evidence type="ECO:0000259" key="12">
    <source>
        <dbReference type="PROSITE" id="PS50112"/>
    </source>
</evidence>
<evidence type="ECO:0000256" key="3">
    <source>
        <dbReference type="ARBA" id="ARBA00012438"/>
    </source>
</evidence>
<feature type="domain" description="CHASE" evidence="14">
    <location>
        <begin position="262"/>
        <end position="477"/>
    </location>
</feature>
<dbReference type="SMART" id="SM00387">
    <property type="entry name" value="HATPase_c"/>
    <property type="match status" value="1"/>
</dbReference>
<dbReference type="PROSITE" id="PS50839">
    <property type="entry name" value="CHASE"/>
    <property type="match status" value="1"/>
</dbReference>
<dbReference type="InterPro" id="IPR035965">
    <property type="entry name" value="PAS-like_dom_sf"/>
</dbReference>
<dbReference type="InterPro" id="IPR052162">
    <property type="entry name" value="Sensor_kinase/Photoreceptor"/>
</dbReference>
<name>A0A4R6YS36_9GAMM</name>
<evidence type="ECO:0000256" key="5">
    <source>
        <dbReference type="ARBA" id="ARBA00022679"/>
    </source>
</evidence>
<dbReference type="SMART" id="SM01079">
    <property type="entry name" value="CHASE"/>
    <property type="match status" value="1"/>
</dbReference>
<dbReference type="EMBL" id="SNZH01000012">
    <property type="protein sequence ID" value="TDR40803.1"/>
    <property type="molecule type" value="Genomic_DNA"/>
</dbReference>
<dbReference type="AlphaFoldDB" id="A0A4R6YS36"/>
<evidence type="ECO:0000259" key="13">
    <source>
        <dbReference type="PROSITE" id="PS50113"/>
    </source>
</evidence>
<dbReference type="Pfam" id="PF00512">
    <property type="entry name" value="HisKA"/>
    <property type="match status" value="1"/>
</dbReference>
<reference evidence="15 16" key="1">
    <citation type="submission" date="2019-03" db="EMBL/GenBank/DDBJ databases">
        <title>Genomic Encyclopedia of Type Strains, Phase IV (KMG-IV): sequencing the most valuable type-strain genomes for metagenomic binning, comparative biology and taxonomic classification.</title>
        <authorList>
            <person name="Goeker M."/>
        </authorList>
    </citation>
    <scope>NUCLEOTIDE SEQUENCE [LARGE SCALE GENOMIC DNA]</scope>
    <source>
        <strain evidence="15 16">DSM 21667</strain>
    </source>
</reference>
<dbReference type="InterPro" id="IPR036890">
    <property type="entry name" value="HATPase_C_sf"/>
</dbReference>
<dbReference type="Gene3D" id="1.10.287.130">
    <property type="match status" value="1"/>
</dbReference>
<gene>
    <name evidence="15" type="ORF">DFR29_112117</name>
</gene>
<feature type="transmembrane region" description="Helical" evidence="10">
    <location>
        <begin position="126"/>
        <end position="148"/>
    </location>
</feature>
<dbReference type="GO" id="GO:0000155">
    <property type="term" value="F:phosphorelay sensor kinase activity"/>
    <property type="evidence" value="ECO:0007669"/>
    <property type="project" value="InterPro"/>
</dbReference>
<feature type="domain" description="PAC" evidence="13">
    <location>
        <begin position="612"/>
        <end position="662"/>
    </location>
</feature>
<dbReference type="Pfam" id="PF00989">
    <property type="entry name" value="PAS"/>
    <property type="match status" value="1"/>
</dbReference>
<dbReference type="CDD" id="cd00130">
    <property type="entry name" value="PAS"/>
    <property type="match status" value="1"/>
</dbReference>
<protein>
    <recommendedName>
        <fullName evidence="3">histidine kinase</fullName>
        <ecNumber evidence="3">2.7.13.3</ecNumber>
    </recommendedName>
</protein>
<dbReference type="PANTHER" id="PTHR43304">
    <property type="entry name" value="PHYTOCHROME-LIKE PROTEIN CPH1"/>
    <property type="match status" value="1"/>
</dbReference>
<evidence type="ECO:0000256" key="7">
    <source>
        <dbReference type="ARBA" id="ARBA00022777"/>
    </source>
</evidence>
<dbReference type="SMART" id="SM00091">
    <property type="entry name" value="PAS"/>
    <property type="match status" value="1"/>
</dbReference>
<dbReference type="SMART" id="SM00388">
    <property type="entry name" value="HisKA"/>
    <property type="match status" value="1"/>
</dbReference>
<dbReference type="InterPro" id="IPR005467">
    <property type="entry name" value="His_kinase_dom"/>
</dbReference>
<dbReference type="SUPFAM" id="SSF55785">
    <property type="entry name" value="PYP-like sensor domain (PAS domain)"/>
    <property type="match status" value="1"/>
</dbReference>
<dbReference type="InterPro" id="IPR042240">
    <property type="entry name" value="CHASE_sf"/>
</dbReference>
<dbReference type="InterPro" id="IPR036097">
    <property type="entry name" value="HisK_dim/P_sf"/>
</dbReference>
<dbReference type="PRINTS" id="PR00344">
    <property type="entry name" value="BCTRLSENSOR"/>
</dbReference>
<dbReference type="CDD" id="cd00082">
    <property type="entry name" value="HisKA"/>
    <property type="match status" value="1"/>
</dbReference>